<dbReference type="Pfam" id="PF08843">
    <property type="entry name" value="AbiEii"/>
    <property type="match status" value="1"/>
</dbReference>
<gene>
    <name evidence="1" type="ORF">PUV54_01905</name>
</gene>
<dbReference type="Proteomes" id="UP001214043">
    <property type="component" value="Chromosome"/>
</dbReference>
<organism evidence="1 2">
    <name type="scientific">Hyphococcus flavus</name>
    <dbReference type="NCBI Taxonomy" id="1866326"/>
    <lineage>
        <taxon>Bacteria</taxon>
        <taxon>Pseudomonadati</taxon>
        <taxon>Pseudomonadota</taxon>
        <taxon>Alphaproteobacteria</taxon>
        <taxon>Parvularculales</taxon>
        <taxon>Parvularculaceae</taxon>
        <taxon>Hyphococcus</taxon>
    </lineage>
</organism>
<dbReference type="KEGG" id="hfl:PUV54_01905"/>
<dbReference type="GO" id="GO:0016740">
    <property type="term" value="F:transferase activity"/>
    <property type="evidence" value="ECO:0007669"/>
    <property type="project" value="UniProtKB-KW"/>
</dbReference>
<name>A0AAE9ZEZ5_9PROT</name>
<reference evidence="1" key="1">
    <citation type="submission" date="2023-02" db="EMBL/GenBank/DDBJ databases">
        <title>Genome sequence of Hyphococcus flavus.</title>
        <authorList>
            <person name="Rong J.-C."/>
            <person name="Zhao Q."/>
            <person name="Yi M."/>
            <person name="Wu J.-Y."/>
        </authorList>
    </citation>
    <scope>NUCLEOTIDE SEQUENCE</scope>
    <source>
        <strain evidence="1">MCCC 1K03223</strain>
    </source>
</reference>
<dbReference type="AlphaFoldDB" id="A0AAE9ZEZ5"/>
<dbReference type="InterPro" id="IPR014942">
    <property type="entry name" value="AbiEii"/>
</dbReference>
<proteinExistence type="predicted"/>
<keyword evidence="1" id="KW-0808">Transferase</keyword>
<accession>A0AAE9ZEZ5</accession>
<protein>
    <submittedName>
        <fullName evidence="1">Nucleotidyl transferase AbiEii/AbiGii toxin family protein</fullName>
    </submittedName>
</protein>
<keyword evidence="2" id="KW-1185">Reference proteome</keyword>
<evidence type="ECO:0000313" key="1">
    <source>
        <dbReference type="EMBL" id="WDI31942.1"/>
    </source>
</evidence>
<dbReference type="EMBL" id="CP118166">
    <property type="protein sequence ID" value="WDI31942.1"/>
    <property type="molecule type" value="Genomic_DNA"/>
</dbReference>
<sequence>MSLTMARDAYLAQVRLLMRLLPVVSTEPAFALKGGTAINLFYRDMPRLSVDIDLAYLPIENRATSLHAIDAAFDRFMAQINKLPGVNAQRIAGGGDGDTRVLATADGVTVKIETSPVMRGAIGEPRLMRTTDAVEDAFGFVATNVLAFDDLYAGKLHAALDRQHPRDLFDIKLLYENEGLTDDLFRVFLVYAACSSRPMHELLAPNEKDIAEDFAREFAGMTVEPVNIDALFSAGKRLIGDIQARLNGNAAEFLRTLQAGEPDFTLIGLPQAADLPAIKWKLLNLKKLMADNPDKHRAQSEALNAIIRN</sequence>
<evidence type="ECO:0000313" key="2">
    <source>
        <dbReference type="Proteomes" id="UP001214043"/>
    </source>
</evidence>
<dbReference type="Gene3D" id="3.10.450.620">
    <property type="entry name" value="JHP933, nucleotidyltransferase-like core domain"/>
    <property type="match status" value="1"/>
</dbReference>